<organism evidence="1 2">
    <name type="scientific">Methylobacterium nodulans (strain LMG 21967 / CNCM I-2342 / ORS 2060)</name>
    <dbReference type="NCBI Taxonomy" id="460265"/>
    <lineage>
        <taxon>Bacteria</taxon>
        <taxon>Pseudomonadati</taxon>
        <taxon>Pseudomonadota</taxon>
        <taxon>Alphaproteobacteria</taxon>
        <taxon>Hyphomicrobiales</taxon>
        <taxon>Methylobacteriaceae</taxon>
        <taxon>Methylobacterium</taxon>
    </lineage>
</organism>
<protein>
    <submittedName>
        <fullName evidence="1">Uncharacterized protein</fullName>
    </submittedName>
</protein>
<dbReference type="Proteomes" id="UP000008207">
    <property type="component" value="Chromosome"/>
</dbReference>
<proteinExistence type="predicted"/>
<accession>B8IIC8</accession>
<dbReference type="HOGENOM" id="CLU_1370818_0_0_5"/>
<name>B8IIC8_METNO</name>
<dbReference type="EMBL" id="CP001349">
    <property type="protein sequence ID" value="ACL57997.1"/>
    <property type="molecule type" value="Genomic_DNA"/>
</dbReference>
<gene>
    <name evidence="1" type="ordered locus">Mnod_3056</name>
</gene>
<evidence type="ECO:0000313" key="2">
    <source>
        <dbReference type="Proteomes" id="UP000008207"/>
    </source>
</evidence>
<reference evidence="1 2" key="1">
    <citation type="submission" date="2009-01" db="EMBL/GenBank/DDBJ databases">
        <title>Complete sequence of chromosome of Methylobacterium nodulans ORS 2060.</title>
        <authorList>
            <consortium name="US DOE Joint Genome Institute"/>
            <person name="Lucas S."/>
            <person name="Copeland A."/>
            <person name="Lapidus A."/>
            <person name="Glavina del Rio T."/>
            <person name="Dalin E."/>
            <person name="Tice H."/>
            <person name="Bruce D."/>
            <person name="Goodwin L."/>
            <person name="Pitluck S."/>
            <person name="Sims D."/>
            <person name="Brettin T."/>
            <person name="Detter J.C."/>
            <person name="Han C."/>
            <person name="Larimer F."/>
            <person name="Land M."/>
            <person name="Hauser L."/>
            <person name="Kyrpides N."/>
            <person name="Ivanova N."/>
            <person name="Marx C.J."/>
            <person name="Richardson P."/>
        </authorList>
    </citation>
    <scope>NUCLEOTIDE SEQUENCE [LARGE SCALE GENOMIC DNA]</scope>
    <source>
        <strain evidence="2">LMG 21967 / CNCM I-2342 / ORS 2060</strain>
    </source>
</reference>
<keyword evidence="2" id="KW-1185">Reference proteome</keyword>
<dbReference type="AlphaFoldDB" id="B8IIC8"/>
<evidence type="ECO:0000313" key="1">
    <source>
        <dbReference type="EMBL" id="ACL57997.1"/>
    </source>
</evidence>
<dbReference type="KEGG" id="mno:Mnod_3056"/>
<sequence>MISLDGYHMGLNDSRTTNKVQMWNTWPVKTTETVEHMIGWVAEVARRAPGGKLNHVVFRCHGRPAYLQCGAGISRADTAKFSAWAGLVDKIWFSACLVAYITPGTTATAGAACGPGPASGDGNLFCSEIAKAAQCYVVAATELQVIGRNRVLPYGKLDTFEGLVLSYGPSGNVTWSHRYPSTYNMAAPGGPDNYYSNPD</sequence>